<comment type="caution">
    <text evidence="4">The sequence shown here is derived from an EMBL/GenBank/DDBJ whole genome shotgun (WGS) entry which is preliminary data.</text>
</comment>
<sequence length="310" mass="35343">MHHNLASLTTQVYQKALSKGAVIPIATQSFHLVQNSIQFLVRVLTEAQEKKKASNQVGNPFLPYDPNLYVVDLTETHVCLLNKFCVVPLHILLVTKFFEPQNILTERDFEAASVVLSQWNGVCFYNSCKVAGASQQHKHLQFIPYIDMNSDPSIVVTDNVVPFDHLLGNCVDQKVDAFPFVHLVVSLQDLDWSNAEEDIHQKSKYLARTYYSLLNQLSSQLEHFPDEYGTVGMPSKEERRRQESNPFPYNLIFTREWMYIVPRSLDEWQGIAVNALGMVGTLLVKNQESWSHLKSVGPLELLKKVGFPRP</sequence>
<dbReference type="Pfam" id="PF19327">
    <property type="entry name" value="Ap4A_phos_N"/>
    <property type="match status" value="1"/>
</dbReference>
<dbReference type="InterPro" id="IPR043171">
    <property type="entry name" value="Ap4A_phos1/2-like"/>
</dbReference>
<gene>
    <name evidence="4" type="ORF">GpartN1_g7353.t1</name>
</gene>
<evidence type="ECO:0000259" key="3">
    <source>
        <dbReference type="Pfam" id="PF19327"/>
    </source>
</evidence>
<dbReference type="Proteomes" id="UP001061958">
    <property type="component" value="Unassembled WGS sequence"/>
</dbReference>
<accession>A0A9C7UUF7</accession>
<dbReference type="GO" id="GO:0003877">
    <property type="term" value="F:ATP:ADP adenylyltransferase activity"/>
    <property type="evidence" value="ECO:0007669"/>
    <property type="project" value="InterPro"/>
</dbReference>
<organism evidence="4 5">
    <name type="scientific">Galdieria partita</name>
    <dbReference type="NCBI Taxonomy" id="83374"/>
    <lineage>
        <taxon>Eukaryota</taxon>
        <taxon>Rhodophyta</taxon>
        <taxon>Bangiophyceae</taxon>
        <taxon>Galdieriales</taxon>
        <taxon>Galdieriaceae</taxon>
        <taxon>Galdieria</taxon>
    </lineage>
</organism>
<dbReference type="InterPro" id="IPR036265">
    <property type="entry name" value="HIT-like_sf"/>
</dbReference>
<dbReference type="InterPro" id="IPR009163">
    <property type="entry name" value="Ap4A_phos1/2"/>
</dbReference>
<keyword evidence="5" id="KW-1185">Reference proteome</keyword>
<evidence type="ECO:0000256" key="1">
    <source>
        <dbReference type="PIRSR" id="PIRSR000846-1"/>
    </source>
</evidence>
<feature type="domain" description="Ap4A phosphorylase 1/2 N-terminal" evidence="3">
    <location>
        <begin position="4"/>
        <end position="152"/>
    </location>
</feature>
<feature type="domain" description="ATP adenylyltransferase C-terminal" evidence="2">
    <location>
        <begin position="177"/>
        <end position="308"/>
    </location>
</feature>
<dbReference type="OrthoDB" id="4534at2759"/>
<proteinExistence type="predicted"/>
<reference evidence="4" key="1">
    <citation type="journal article" date="2022" name="Proc. Natl. Acad. Sci. U.S.A.">
        <title>Life cycle and functional genomics of the unicellular red alga Galdieria for elucidating algal and plant evolution and industrial use.</title>
        <authorList>
            <person name="Hirooka S."/>
            <person name="Itabashi T."/>
            <person name="Ichinose T.M."/>
            <person name="Onuma R."/>
            <person name="Fujiwara T."/>
            <person name="Yamashita S."/>
            <person name="Jong L.W."/>
            <person name="Tomita R."/>
            <person name="Iwane A.H."/>
            <person name="Miyagishima S.Y."/>
        </authorList>
    </citation>
    <scope>NUCLEOTIDE SEQUENCE</scope>
    <source>
        <strain evidence="4">NBRC 102759</strain>
    </source>
</reference>
<feature type="active site" description="Nucleophile" evidence="1">
    <location>
        <position position="139"/>
    </location>
</feature>
<dbReference type="SUPFAM" id="SSF54197">
    <property type="entry name" value="HIT-like"/>
    <property type="match status" value="1"/>
</dbReference>
<dbReference type="PANTHER" id="PTHR38420">
    <property type="entry name" value="AP-4-A PHOSPHORYLASE II"/>
    <property type="match status" value="1"/>
</dbReference>
<dbReference type="EMBL" id="BQMJ01000071">
    <property type="protein sequence ID" value="GJQ15562.1"/>
    <property type="molecule type" value="Genomic_DNA"/>
</dbReference>
<protein>
    <recommendedName>
        <fullName evidence="6">Phosphorylase</fullName>
    </recommendedName>
</protein>
<dbReference type="AlphaFoldDB" id="A0A9C7UUF7"/>
<evidence type="ECO:0000313" key="4">
    <source>
        <dbReference type="EMBL" id="GJQ15562.1"/>
    </source>
</evidence>
<evidence type="ECO:0008006" key="6">
    <source>
        <dbReference type="Google" id="ProtNLM"/>
    </source>
</evidence>
<reference evidence="4" key="2">
    <citation type="submission" date="2022-01" db="EMBL/GenBank/DDBJ databases">
        <authorList>
            <person name="Hirooka S."/>
            <person name="Miyagishima S.Y."/>
        </authorList>
    </citation>
    <scope>NUCLEOTIDE SEQUENCE</scope>
    <source>
        <strain evidence="4">NBRC 102759</strain>
    </source>
</reference>
<evidence type="ECO:0000259" key="2">
    <source>
        <dbReference type="Pfam" id="PF09830"/>
    </source>
</evidence>
<dbReference type="InterPro" id="IPR019200">
    <property type="entry name" value="ATP_adenylylTrfase_C"/>
</dbReference>
<dbReference type="PIRSF" id="PIRSF000846">
    <property type="entry name" value="ATP_adenylyltr"/>
    <property type="match status" value="1"/>
</dbReference>
<dbReference type="PANTHER" id="PTHR38420:SF1">
    <property type="entry name" value="PUTATIVE (AFU_ORTHOLOGUE AFUA_5G14690)-RELATED"/>
    <property type="match status" value="1"/>
</dbReference>
<dbReference type="InterPro" id="IPR045759">
    <property type="entry name" value="Ap4A_phos1/2_N"/>
</dbReference>
<dbReference type="GO" id="GO:0009117">
    <property type="term" value="P:nucleotide metabolic process"/>
    <property type="evidence" value="ECO:0007669"/>
    <property type="project" value="InterPro"/>
</dbReference>
<dbReference type="Gene3D" id="3.30.428.70">
    <property type="match status" value="1"/>
</dbReference>
<evidence type="ECO:0000313" key="5">
    <source>
        <dbReference type="Proteomes" id="UP001061958"/>
    </source>
</evidence>
<name>A0A9C7UUF7_9RHOD</name>
<dbReference type="Pfam" id="PF09830">
    <property type="entry name" value="ATP_transf"/>
    <property type="match status" value="1"/>
</dbReference>
<dbReference type="GO" id="GO:0005524">
    <property type="term" value="F:ATP binding"/>
    <property type="evidence" value="ECO:0007669"/>
    <property type="project" value="InterPro"/>
</dbReference>